<dbReference type="STRING" id="49012.A0A0F7SA57"/>
<evidence type="ECO:0000256" key="10">
    <source>
        <dbReference type="SAM" id="MobiDB-lite"/>
    </source>
</evidence>
<dbReference type="InterPro" id="IPR026480">
    <property type="entry name" value="RMT2_dom"/>
</dbReference>
<dbReference type="PROSITE" id="PS50297">
    <property type="entry name" value="ANK_REP_REGION"/>
    <property type="match status" value="1"/>
</dbReference>
<evidence type="ECO:0000256" key="5">
    <source>
        <dbReference type="ARBA" id="ARBA00022679"/>
    </source>
</evidence>
<dbReference type="SMART" id="SM00248">
    <property type="entry name" value="ANK"/>
    <property type="match status" value="3"/>
</dbReference>
<keyword evidence="3 8" id="KW-0963">Cytoplasm</keyword>
<dbReference type="InterPro" id="IPR036770">
    <property type="entry name" value="Ankyrin_rpt-contain_sf"/>
</dbReference>
<dbReference type="CDD" id="cd02440">
    <property type="entry name" value="AdoMet_MTases"/>
    <property type="match status" value="1"/>
</dbReference>
<feature type="compositionally biased region" description="Low complexity" evidence="10">
    <location>
        <begin position="155"/>
        <end position="165"/>
    </location>
</feature>
<comment type="similarity">
    <text evidence="8">Belongs to the class I-like SAM-binding methyltransferase superfamily. RMT2 methyltransferase family.</text>
</comment>
<dbReference type="Proteomes" id="UP000242770">
    <property type="component" value="Unassembled WGS sequence"/>
</dbReference>
<evidence type="ECO:0000313" key="12">
    <source>
        <dbReference type="EMBL" id="CDR88129.1"/>
    </source>
</evidence>
<feature type="repeat" description="ANK" evidence="9">
    <location>
        <begin position="67"/>
        <end position="99"/>
    </location>
</feature>
<dbReference type="EMBL" id="CCFA01001820">
    <property type="protein sequence ID" value="CDW97508.1"/>
    <property type="molecule type" value="Genomic_DNA"/>
</dbReference>
<organism evidence="13 14">
    <name type="scientific">Sporisorium scitamineum</name>
    <dbReference type="NCBI Taxonomy" id="49012"/>
    <lineage>
        <taxon>Eukaryota</taxon>
        <taxon>Fungi</taxon>
        <taxon>Dikarya</taxon>
        <taxon>Basidiomycota</taxon>
        <taxon>Ustilaginomycotina</taxon>
        <taxon>Ustilaginomycetes</taxon>
        <taxon>Ustilaginales</taxon>
        <taxon>Ustilaginaceae</taxon>
        <taxon>Sporisorium</taxon>
    </lineage>
</organism>
<feature type="region of interest" description="Disordered" evidence="10">
    <location>
        <begin position="137"/>
        <end position="169"/>
    </location>
</feature>
<keyword evidence="9" id="KW-0040">ANK repeat</keyword>
<dbReference type="SUPFAM" id="SSF48403">
    <property type="entry name" value="Ankyrin repeat"/>
    <property type="match status" value="1"/>
</dbReference>
<reference evidence="12" key="3">
    <citation type="submission" date="2014-06" db="EMBL/GenBank/DDBJ databases">
        <authorList>
            <person name="Ju J."/>
            <person name="Zhang J."/>
        </authorList>
    </citation>
    <scope>NUCLEOTIDE SEQUENCE</scope>
    <source>
        <strain evidence="12">SscI8</strain>
    </source>
</reference>
<protein>
    <recommendedName>
        <fullName evidence="8">Arginine N-methyltransferase 2</fullName>
        <ecNumber evidence="8">2.1.1.-</ecNumber>
    </recommendedName>
</protein>
<evidence type="ECO:0000256" key="1">
    <source>
        <dbReference type="ARBA" id="ARBA00002207"/>
    </source>
</evidence>
<keyword evidence="14" id="KW-1185">Reference proteome</keyword>
<dbReference type="AlphaFoldDB" id="A0A0F7SA57"/>
<dbReference type="InterPro" id="IPR002110">
    <property type="entry name" value="Ankyrin_rpt"/>
</dbReference>
<comment type="subunit">
    <text evidence="2 8">Monomer.</text>
</comment>
<evidence type="ECO:0000256" key="9">
    <source>
        <dbReference type="PROSITE-ProRule" id="PRU00023"/>
    </source>
</evidence>
<evidence type="ECO:0000256" key="4">
    <source>
        <dbReference type="ARBA" id="ARBA00022603"/>
    </source>
</evidence>
<dbReference type="PANTHER" id="PTHR32379">
    <property type="entry name" value="GUANIDINOACETATE N-METHYLTRANSFERASE"/>
    <property type="match status" value="1"/>
</dbReference>
<dbReference type="InterPro" id="IPR051038">
    <property type="entry name" value="RMT2/GAMT_Mtase"/>
</dbReference>
<dbReference type="GO" id="GO:0019702">
    <property type="term" value="F:protein arginine N5-methyltransferase activity"/>
    <property type="evidence" value="ECO:0007669"/>
    <property type="project" value="TreeGrafter"/>
</dbReference>
<reference evidence="14" key="2">
    <citation type="submission" date="2014-06" db="EMBL/GenBank/DDBJ databases">
        <authorList>
            <person name="Berkman P.J."/>
        </authorList>
    </citation>
    <scope>NUCLEOTIDE SEQUENCE [LARGE SCALE GENOMIC DNA]</scope>
</reference>
<dbReference type="GO" id="GO:0032259">
    <property type="term" value="P:methylation"/>
    <property type="evidence" value="ECO:0007669"/>
    <property type="project" value="UniProtKB-KW"/>
</dbReference>
<evidence type="ECO:0000313" key="14">
    <source>
        <dbReference type="Proteomes" id="UP000242770"/>
    </source>
</evidence>
<reference evidence="13" key="1">
    <citation type="submission" date="2014-06" db="EMBL/GenBank/DDBJ databases">
        <authorList>
            <person name="Berkman J.Paul."/>
        </authorList>
    </citation>
    <scope>NUCLEOTIDE SEQUENCE [LARGE SCALE GENOMIC DNA]</scope>
</reference>
<gene>
    <name evidence="13" type="primary">SSCI32960.1</name>
    <name evidence="12" type="ORF">SPSC_03715</name>
</gene>
<dbReference type="PROSITE" id="PS50088">
    <property type="entry name" value="ANK_REPEAT"/>
    <property type="match status" value="1"/>
</dbReference>
<dbReference type="GO" id="GO:0005634">
    <property type="term" value="C:nucleus"/>
    <property type="evidence" value="ECO:0007669"/>
    <property type="project" value="UniProtKB-SubCell"/>
</dbReference>
<evidence type="ECO:0000256" key="3">
    <source>
        <dbReference type="ARBA" id="ARBA00022490"/>
    </source>
</evidence>
<dbReference type="Gene3D" id="1.25.40.20">
    <property type="entry name" value="Ankyrin repeat-containing domain"/>
    <property type="match status" value="1"/>
</dbReference>
<evidence type="ECO:0000313" key="13">
    <source>
        <dbReference type="EMBL" id="CDW97508.1"/>
    </source>
</evidence>
<dbReference type="EMBL" id="LK056669">
    <property type="protein sequence ID" value="CDR88129.1"/>
    <property type="molecule type" value="Genomic_DNA"/>
</dbReference>
<dbReference type="SUPFAM" id="SSF53335">
    <property type="entry name" value="S-adenosyl-L-methionine-dependent methyltransferases"/>
    <property type="match status" value="1"/>
</dbReference>
<evidence type="ECO:0000256" key="8">
    <source>
        <dbReference type="PIRNR" id="PIRNR038148"/>
    </source>
</evidence>
<dbReference type="InterPro" id="IPR017408">
    <property type="entry name" value="Arginine_N-MeTrfase_2"/>
</dbReference>
<dbReference type="PIRSF" id="PIRSF038148">
    <property type="entry name" value="Arginine_N-mtfrase-2"/>
    <property type="match status" value="1"/>
</dbReference>
<feature type="domain" description="RMT2" evidence="11">
    <location>
        <begin position="174"/>
        <end position="412"/>
    </location>
</feature>
<dbReference type="PROSITE" id="PS51559">
    <property type="entry name" value="SAM_RMT2"/>
    <property type="match status" value="1"/>
</dbReference>
<comment type="function">
    <text evidence="1 8">S-adenosyl-L-methionine-dependent protein-arginine N-methyltransferase that methylates the delta-nitrogen atom of arginine residues to form N5-methylarginine (type IV) in target proteins. Monomethylates ribosomal protein L12.</text>
</comment>
<keyword evidence="4 8" id="KW-0489">Methyltransferase</keyword>
<keyword evidence="6" id="KW-0949">S-adenosyl-L-methionine</keyword>
<keyword evidence="5 8" id="KW-0808">Transferase</keyword>
<dbReference type="OrthoDB" id="19014at2759"/>
<evidence type="ECO:0000256" key="6">
    <source>
        <dbReference type="ARBA" id="ARBA00022691"/>
    </source>
</evidence>
<proteinExistence type="inferred from homology"/>
<dbReference type="InterPro" id="IPR029063">
    <property type="entry name" value="SAM-dependent_MTases_sf"/>
</dbReference>
<comment type="subcellular location">
    <subcellularLocation>
        <location evidence="8">Cytoplasm</location>
    </subcellularLocation>
    <subcellularLocation>
        <location evidence="8">Nucleus</location>
    </subcellularLocation>
</comment>
<dbReference type="PANTHER" id="PTHR32379:SF1">
    <property type="entry name" value="GUANIDINOACETATE N-METHYLTRANSFERASE"/>
    <property type="match status" value="1"/>
</dbReference>
<evidence type="ECO:0000256" key="7">
    <source>
        <dbReference type="ARBA" id="ARBA00023242"/>
    </source>
</evidence>
<sequence>MATPSSSTAAAEQLTDLLPPSRVARNLELHLAAESGDLPLIQSLLSSPPSSSDDGGVDVWYEDPSSANWSALHFAAEQGHLDVVKLLLRHGAIWNAVDANGFTAAQVAWSMNHESVYRAIFEEGVRQTFLLNALQGHADADEEEGPSESKRAKTDGTVTTSSDGTHMTLKPSATDVANDTSLYLSTPLKFVPDPLGQVRCLDADNNMVMAPWETDIMQLSARLLCSNQPPSFSVLNVGFGLGIIDTLIQQYKPARHVIIEAHPDALAYARKLGFDKMPGVELFEGRWEDWIRDSSSESDMAKMAQLGSFDAIYWDTYSQDYADIKTFFDALPNILNGPQSRFSFFHGMGATNQFFYDVYTRIAELDLREIGLTTQWETMQPKVGEEEWEGVKRKYWQLDRYYCPLSRLDIWD</sequence>
<dbReference type="Pfam" id="PF12796">
    <property type="entry name" value="Ank_2"/>
    <property type="match status" value="1"/>
</dbReference>
<dbReference type="Gene3D" id="3.40.50.150">
    <property type="entry name" value="Vaccinia Virus protein VP39"/>
    <property type="match status" value="1"/>
</dbReference>
<dbReference type="GO" id="GO:0005737">
    <property type="term" value="C:cytoplasm"/>
    <property type="evidence" value="ECO:0007669"/>
    <property type="project" value="UniProtKB-SubCell"/>
</dbReference>
<evidence type="ECO:0000259" key="11">
    <source>
        <dbReference type="PROSITE" id="PS51559"/>
    </source>
</evidence>
<accession>A0A0F7SA57</accession>
<name>A0A0F7SA57_9BASI</name>
<evidence type="ECO:0000256" key="2">
    <source>
        <dbReference type="ARBA" id="ARBA00011245"/>
    </source>
</evidence>
<keyword evidence="7 8" id="KW-0539">Nucleus</keyword>
<dbReference type="EC" id="2.1.1.-" evidence="8"/>